<keyword evidence="6" id="KW-1185">Reference proteome</keyword>
<evidence type="ECO:0000256" key="2">
    <source>
        <dbReference type="ARBA" id="ARBA00023054"/>
    </source>
</evidence>
<organism evidence="5 6">
    <name type="scientific">Psychrosphaera ytuae</name>
    <dbReference type="NCBI Taxonomy" id="2820710"/>
    <lineage>
        <taxon>Bacteria</taxon>
        <taxon>Pseudomonadati</taxon>
        <taxon>Pseudomonadota</taxon>
        <taxon>Gammaproteobacteria</taxon>
        <taxon>Alteromonadales</taxon>
        <taxon>Pseudoalteromonadaceae</taxon>
        <taxon>Psychrosphaera</taxon>
    </lineage>
</organism>
<proteinExistence type="predicted"/>
<dbReference type="Gene3D" id="2.40.30.170">
    <property type="match status" value="1"/>
</dbReference>
<dbReference type="KEGG" id="psym:J1N51_00450"/>
<dbReference type="Pfam" id="PF25975">
    <property type="entry name" value="CzcB_C"/>
    <property type="match status" value="1"/>
</dbReference>
<gene>
    <name evidence="5" type="ORF">J1N51_00450</name>
</gene>
<evidence type="ECO:0000259" key="4">
    <source>
        <dbReference type="Pfam" id="PF25990"/>
    </source>
</evidence>
<evidence type="ECO:0000313" key="6">
    <source>
        <dbReference type="Proteomes" id="UP000682739"/>
    </source>
</evidence>
<evidence type="ECO:0000256" key="1">
    <source>
        <dbReference type="ARBA" id="ARBA00004196"/>
    </source>
</evidence>
<reference evidence="5" key="1">
    <citation type="submission" date="2021-03" db="EMBL/GenBank/DDBJ databases">
        <title>Description of Psychrosphaera ytuae sp. nov. isolated from deep sea sediment of South China Sea.</title>
        <authorList>
            <person name="Zhang J."/>
            <person name="Xu X.-D."/>
        </authorList>
    </citation>
    <scope>NUCLEOTIDE SEQUENCE</scope>
    <source>
        <strain evidence="5">MTZ26</strain>
    </source>
</reference>
<accession>A0A975HJE6</accession>
<name>A0A975HJE6_9GAMM</name>
<feature type="domain" description="CzcB-like C-terminal circularly permuted SH3-like" evidence="3">
    <location>
        <begin position="327"/>
        <end position="380"/>
    </location>
</feature>
<protein>
    <submittedName>
        <fullName evidence="5">Efflux RND transporter periplasmic adaptor subunit</fullName>
    </submittedName>
</protein>
<dbReference type="PANTHER" id="PTHR32347:SF23">
    <property type="entry name" value="BLL5650 PROTEIN"/>
    <property type="match status" value="1"/>
</dbReference>
<dbReference type="AlphaFoldDB" id="A0A975HJE6"/>
<dbReference type="Pfam" id="PF25990">
    <property type="entry name" value="Beta-barrel_YknX"/>
    <property type="match status" value="1"/>
</dbReference>
<sequence>MFVLSVITGCSEQVESTPTYQVGQTDLIIEVPALGELEAAEAEVISNPSQQPMTLAWMEQEFIHVKKGQVIARFDAESLTLQKRKEQLEMELIAKDMQGKYAEKSQQEAEVNAEKDLVSEEFEFSQSYSIDDLRIYSQLEIIESMENTEFLNAKDEFLDWKKGSISEQSQSAVDVLNIRKEGHAAQMKRHESALKQLEVVAPFDGLLVYTRNWRGEKPVLGQSIFPGNPIARIPNLQKMQAKLYVLEKQAIGLEEGQNVALTLDAFPDQKFSGKVKQVAAFARTIERGNPVKYYDVTVELQQSGDSVFRPGRKLSAKVSVNRYNELIKVPIQAIHNENEQNFVYKKQGDQFVKQVVQTGNKNLYFVEISQGLQVGDKIALSQPELSSNG</sequence>
<keyword evidence="2" id="KW-0175">Coiled coil</keyword>
<dbReference type="PANTHER" id="PTHR32347">
    <property type="entry name" value="EFFLUX SYSTEM COMPONENT YKNX-RELATED"/>
    <property type="match status" value="1"/>
</dbReference>
<dbReference type="Gene3D" id="2.40.420.20">
    <property type="match status" value="1"/>
</dbReference>
<dbReference type="InterPro" id="IPR058636">
    <property type="entry name" value="Beta-barrel_YknX"/>
</dbReference>
<dbReference type="InterPro" id="IPR050465">
    <property type="entry name" value="UPF0194_transport"/>
</dbReference>
<evidence type="ECO:0000313" key="5">
    <source>
        <dbReference type="EMBL" id="QTH65235.1"/>
    </source>
</evidence>
<feature type="domain" description="YknX-like beta-barrel" evidence="4">
    <location>
        <begin position="240"/>
        <end position="318"/>
    </location>
</feature>
<comment type="subcellular location">
    <subcellularLocation>
        <location evidence="1">Cell envelope</location>
    </subcellularLocation>
</comment>
<dbReference type="GO" id="GO:0030313">
    <property type="term" value="C:cell envelope"/>
    <property type="evidence" value="ECO:0007669"/>
    <property type="project" value="UniProtKB-SubCell"/>
</dbReference>
<dbReference type="InterPro" id="IPR058649">
    <property type="entry name" value="CzcB_C"/>
</dbReference>
<dbReference type="EMBL" id="CP072110">
    <property type="protein sequence ID" value="QTH65235.1"/>
    <property type="molecule type" value="Genomic_DNA"/>
</dbReference>
<dbReference type="Proteomes" id="UP000682739">
    <property type="component" value="Chromosome"/>
</dbReference>
<evidence type="ECO:0000259" key="3">
    <source>
        <dbReference type="Pfam" id="PF25975"/>
    </source>
</evidence>